<proteinExistence type="predicted"/>
<dbReference type="AlphaFoldDB" id="A0A1M7G8Y4"/>
<evidence type="ECO:0000313" key="2">
    <source>
        <dbReference type="Proteomes" id="UP000184394"/>
    </source>
</evidence>
<dbReference type="RefSeq" id="WP_072947762.1">
    <property type="nucleotide sequence ID" value="NZ_FRCT01000001.1"/>
</dbReference>
<reference evidence="1 2" key="1">
    <citation type="submission" date="2016-11" db="EMBL/GenBank/DDBJ databases">
        <authorList>
            <person name="Jaros S."/>
            <person name="Januszkiewicz K."/>
            <person name="Wedrychowicz H."/>
        </authorList>
    </citation>
    <scope>NUCLEOTIDE SEQUENCE [LARGE SCALE GENOMIC DNA]</scope>
    <source>
        <strain evidence="1 2">Y1</strain>
    </source>
</reference>
<evidence type="ECO:0000313" key="1">
    <source>
        <dbReference type="EMBL" id="SHM12753.1"/>
    </source>
</evidence>
<organism evidence="1 2">
    <name type="scientific">Ruminococcus flavefaciens</name>
    <dbReference type="NCBI Taxonomy" id="1265"/>
    <lineage>
        <taxon>Bacteria</taxon>
        <taxon>Bacillati</taxon>
        <taxon>Bacillota</taxon>
        <taxon>Clostridia</taxon>
        <taxon>Eubacteriales</taxon>
        <taxon>Oscillospiraceae</taxon>
        <taxon>Ruminococcus</taxon>
    </lineage>
</organism>
<dbReference type="Proteomes" id="UP000184394">
    <property type="component" value="Unassembled WGS sequence"/>
</dbReference>
<gene>
    <name evidence="1" type="ORF">SAMN04487860_101137</name>
</gene>
<dbReference type="OrthoDB" id="48775at2"/>
<sequence>MNKYECLGDMWKETIEERDNDVIDKMLDFHFDHVLDPERNELWIKKDDEGNISYLIKDGNNAAERFNEHECLIYACGGDNTTVWDLLPPVLCMVDKEYLNDFISDDSDDSFTDIIPDVQEYVEREAPNLIEEALEVYKSDEHGHIREYIEDIYYKLLDDIDGLAS</sequence>
<name>A0A1M7G8Y4_RUMFL</name>
<accession>A0A1M7G8Y4</accession>
<dbReference type="EMBL" id="FRCT01000001">
    <property type="protein sequence ID" value="SHM12753.1"/>
    <property type="molecule type" value="Genomic_DNA"/>
</dbReference>
<protein>
    <submittedName>
        <fullName evidence="1">Uncharacterized protein</fullName>
    </submittedName>
</protein>